<proteinExistence type="predicted"/>
<dbReference type="Proteomes" id="UP001529510">
    <property type="component" value="Unassembled WGS sequence"/>
</dbReference>
<feature type="region of interest" description="Disordered" evidence="1">
    <location>
        <begin position="1"/>
        <end position="28"/>
    </location>
</feature>
<feature type="region of interest" description="Disordered" evidence="1">
    <location>
        <begin position="121"/>
        <end position="165"/>
    </location>
</feature>
<feature type="non-terminal residue" evidence="2">
    <location>
        <position position="165"/>
    </location>
</feature>
<feature type="non-terminal residue" evidence="2">
    <location>
        <position position="1"/>
    </location>
</feature>
<dbReference type="EMBL" id="JAMKFB020000003">
    <property type="protein sequence ID" value="KAL0198318.1"/>
    <property type="molecule type" value="Genomic_DNA"/>
</dbReference>
<protein>
    <submittedName>
        <fullName evidence="2">Uncharacterized protein</fullName>
    </submittedName>
</protein>
<evidence type="ECO:0000313" key="3">
    <source>
        <dbReference type="Proteomes" id="UP001529510"/>
    </source>
</evidence>
<accession>A0ABD0RKD6</accession>
<evidence type="ECO:0000256" key="1">
    <source>
        <dbReference type="SAM" id="MobiDB-lite"/>
    </source>
</evidence>
<organism evidence="2 3">
    <name type="scientific">Cirrhinus mrigala</name>
    <name type="common">Mrigala</name>
    <dbReference type="NCBI Taxonomy" id="683832"/>
    <lineage>
        <taxon>Eukaryota</taxon>
        <taxon>Metazoa</taxon>
        <taxon>Chordata</taxon>
        <taxon>Craniata</taxon>
        <taxon>Vertebrata</taxon>
        <taxon>Euteleostomi</taxon>
        <taxon>Actinopterygii</taxon>
        <taxon>Neopterygii</taxon>
        <taxon>Teleostei</taxon>
        <taxon>Ostariophysi</taxon>
        <taxon>Cypriniformes</taxon>
        <taxon>Cyprinidae</taxon>
        <taxon>Labeoninae</taxon>
        <taxon>Labeonini</taxon>
        <taxon>Cirrhinus</taxon>
    </lineage>
</organism>
<reference evidence="2 3" key="1">
    <citation type="submission" date="2024-05" db="EMBL/GenBank/DDBJ databases">
        <title>Genome sequencing and assembly of Indian major carp, Cirrhinus mrigala (Hamilton, 1822).</title>
        <authorList>
            <person name="Mohindra V."/>
            <person name="Chowdhury L.M."/>
            <person name="Lal K."/>
            <person name="Jena J.K."/>
        </authorList>
    </citation>
    <scope>NUCLEOTIDE SEQUENCE [LARGE SCALE GENOMIC DNA]</scope>
    <source>
        <strain evidence="2">CM1030</strain>
        <tissue evidence="2">Blood</tissue>
    </source>
</reference>
<feature type="compositionally biased region" description="Low complexity" evidence="1">
    <location>
        <begin position="130"/>
        <end position="148"/>
    </location>
</feature>
<name>A0ABD0RKD6_CIRMR</name>
<keyword evidence="3" id="KW-1185">Reference proteome</keyword>
<comment type="caution">
    <text evidence="2">The sequence shown here is derived from an EMBL/GenBank/DDBJ whole genome shotgun (WGS) entry which is preliminary data.</text>
</comment>
<evidence type="ECO:0000313" key="2">
    <source>
        <dbReference type="EMBL" id="KAL0198318.1"/>
    </source>
</evidence>
<feature type="compositionally biased region" description="Pro residues" evidence="1">
    <location>
        <begin position="1"/>
        <end position="10"/>
    </location>
</feature>
<gene>
    <name evidence="2" type="ORF">M9458_006858</name>
</gene>
<dbReference type="AlphaFoldDB" id="A0ABD0RKD6"/>
<sequence length="165" mass="19259">LSLQPSPPLPSTICIKEEPGSRTSPSSCCLLSQSAAPPFDKDQMLQEKDRRIQELTRMLLQKQQLLECKRVTEPVQMKDKLPGVTMEAVRATIKQEVIEVIEDSEMVTEQQMQMQQQRTVTATELEQERQQQQQLVMQQNQRNLQQQTHQRKRKTQKQQHNPQKQ</sequence>